<protein>
    <submittedName>
        <fullName evidence="2">Uncharacterized protein</fullName>
    </submittedName>
</protein>
<keyword evidence="1" id="KW-1133">Transmembrane helix</keyword>
<evidence type="ECO:0000313" key="2">
    <source>
        <dbReference type="EMBL" id="SIS59661.1"/>
    </source>
</evidence>
<dbReference type="AlphaFoldDB" id="A0A1N7KDK9"/>
<accession>A0A1N7KDK9</accession>
<name>A0A1N7KDK9_9CORY</name>
<proteinExistence type="predicted"/>
<keyword evidence="3" id="KW-1185">Reference proteome</keyword>
<evidence type="ECO:0000256" key="1">
    <source>
        <dbReference type="SAM" id="Phobius"/>
    </source>
</evidence>
<dbReference type="EMBL" id="FTOF01000018">
    <property type="protein sequence ID" value="SIS59661.1"/>
    <property type="molecule type" value="Genomic_DNA"/>
</dbReference>
<sequence>MRSVRVELSVRLQRVALRAPFAVLSPGAIIGYLLFIVVAAAPLAGQVLRLF</sequence>
<organism evidence="2 3">
    <name type="scientific">Corynebacterium appendicis CIP 107643</name>
    <dbReference type="NCBI Taxonomy" id="1161099"/>
    <lineage>
        <taxon>Bacteria</taxon>
        <taxon>Bacillati</taxon>
        <taxon>Actinomycetota</taxon>
        <taxon>Actinomycetes</taxon>
        <taxon>Mycobacteriales</taxon>
        <taxon>Corynebacteriaceae</taxon>
        <taxon>Corynebacterium</taxon>
    </lineage>
</organism>
<evidence type="ECO:0000313" key="3">
    <source>
        <dbReference type="Proteomes" id="UP000186292"/>
    </source>
</evidence>
<dbReference type="Proteomes" id="UP000186292">
    <property type="component" value="Unassembled WGS sequence"/>
</dbReference>
<keyword evidence="1" id="KW-0812">Transmembrane</keyword>
<gene>
    <name evidence="2" type="ORF">SAMN05444817_11821</name>
</gene>
<keyword evidence="1" id="KW-0472">Membrane</keyword>
<reference evidence="3" key="1">
    <citation type="submission" date="2017-01" db="EMBL/GenBank/DDBJ databases">
        <authorList>
            <person name="Varghese N."/>
            <person name="Submissions S."/>
        </authorList>
    </citation>
    <scope>NUCLEOTIDE SEQUENCE [LARGE SCALE GENOMIC DNA]</scope>
    <source>
        <strain evidence="3">DSM 44531</strain>
    </source>
</reference>
<feature type="transmembrane region" description="Helical" evidence="1">
    <location>
        <begin position="21"/>
        <end position="44"/>
    </location>
</feature>